<keyword evidence="1" id="KW-0472">Membrane</keyword>
<keyword evidence="1" id="KW-0812">Transmembrane</keyword>
<feature type="transmembrane region" description="Helical" evidence="1">
    <location>
        <begin position="98"/>
        <end position="117"/>
    </location>
</feature>
<organism evidence="2">
    <name type="scientific">Candidatus Kentrum sp. FM</name>
    <dbReference type="NCBI Taxonomy" id="2126340"/>
    <lineage>
        <taxon>Bacteria</taxon>
        <taxon>Pseudomonadati</taxon>
        <taxon>Pseudomonadota</taxon>
        <taxon>Gammaproteobacteria</taxon>
        <taxon>Candidatus Kentrum</taxon>
    </lineage>
</organism>
<evidence type="ECO:0000313" key="2">
    <source>
        <dbReference type="EMBL" id="VFJ67087.1"/>
    </source>
</evidence>
<evidence type="ECO:0000256" key="1">
    <source>
        <dbReference type="SAM" id="Phobius"/>
    </source>
</evidence>
<reference evidence="2" key="1">
    <citation type="submission" date="2019-02" db="EMBL/GenBank/DDBJ databases">
        <authorList>
            <person name="Gruber-Vodicka R. H."/>
            <person name="Seah K. B. B."/>
        </authorList>
    </citation>
    <scope>NUCLEOTIDE SEQUENCE</scope>
    <source>
        <strain evidence="2">BECK_BZ163</strain>
    </source>
</reference>
<sequence>MQKSSCTPNIYLPFFSKVGKTDQRFMFLLLMPGPPLLQRLGESLVKHPSLCLMARIDLGSLFFQGAFTGLEPKPNLFQCPSERLFLRFLPAGGITRVFLARILFGFDGCSLAAIFRWKCRRGRHRRRQTLGQSFKRKS</sequence>
<dbReference type="EMBL" id="CAADEZ010000436">
    <property type="protein sequence ID" value="VFJ67087.1"/>
    <property type="molecule type" value="Genomic_DNA"/>
</dbReference>
<gene>
    <name evidence="2" type="ORF">BECKFM1743A_GA0114220_104364</name>
</gene>
<proteinExistence type="predicted"/>
<dbReference type="AlphaFoldDB" id="A0A450TIK0"/>
<name>A0A450TIK0_9GAMM</name>
<keyword evidence="1" id="KW-1133">Transmembrane helix</keyword>
<protein>
    <submittedName>
        <fullName evidence="2">Uncharacterized protein</fullName>
    </submittedName>
</protein>
<accession>A0A450TIK0</accession>